<dbReference type="InterPro" id="IPR006043">
    <property type="entry name" value="NCS2"/>
</dbReference>
<comment type="caution">
    <text evidence="8">The sequence shown here is derived from an EMBL/GenBank/DDBJ whole genome shotgun (WGS) entry which is preliminary data.</text>
</comment>
<protein>
    <submittedName>
        <fullName evidence="8">Purine/pyrimidine permease</fullName>
    </submittedName>
</protein>
<feature type="transmembrane region" description="Helical" evidence="7">
    <location>
        <begin position="308"/>
        <end position="330"/>
    </location>
</feature>
<keyword evidence="5 7" id="KW-1133">Transmembrane helix</keyword>
<feature type="transmembrane region" description="Helical" evidence="7">
    <location>
        <begin position="336"/>
        <end position="357"/>
    </location>
</feature>
<keyword evidence="9" id="KW-1185">Reference proteome</keyword>
<dbReference type="PROSITE" id="PS51257">
    <property type="entry name" value="PROKAR_LIPOPROTEIN"/>
    <property type="match status" value="1"/>
</dbReference>
<dbReference type="GO" id="GO:0005886">
    <property type="term" value="C:plasma membrane"/>
    <property type="evidence" value="ECO:0007669"/>
    <property type="project" value="TreeGrafter"/>
</dbReference>
<dbReference type="PANTHER" id="PTHR42810">
    <property type="entry name" value="PURINE PERMEASE C1399.01C-RELATED"/>
    <property type="match status" value="1"/>
</dbReference>
<proteinExistence type="inferred from homology"/>
<evidence type="ECO:0000256" key="6">
    <source>
        <dbReference type="ARBA" id="ARBA00023136"/>
    </source>
</evidence>
<dbReference type="GO" id="GO:0042907">
    <property type="term" value="F:xanthine transmembrane transporter activity"/>
    <property type="evidence" value="ECO:0007669"/>
    <property type="project" value="TreeGrafter"/>
</dbReference>
<dbReference type="EMBL" id="JACHVC010000006">
    <property type="protein sequence ID" value="MBC2605437.1"/>
    <property type="molecule type" value="Genomic_DNA"/>
</dbReference>
<feature type="transmembrane region" description="Helical" evidence="7">
    <location>
        <begin position="364"/>
        <end position="380"/>
    </location>
</feature>
<evidence type="ECO:0000256" key="5">
    <source>
        <dbReference type="ARBA" id="ARBA00022989"/>
    </source>
</evidence>
<feature type="transmembrane region" description="Helical" evidence="7">
    <location>
        <begin position="155"/>
        <end position="172"/>
    </location>
</feature>
<dbReference type="Proteomes" id="UP000526501">
    <property type="component" value="Unassembled WGS sequence"/>
</dbReference>
<comment type="similarity">
    <text evidence="2">Belongs to the nucleobase:cation symporter-2 (NCS2) (TC 2.A.40) family.</text>
</comment>
<feature type="transmembrane region" description="Helical" evidence="7">
    <location>
        <begin position="392"/>
        <end position="413"/>
    </location>
</feature>
<gene>
    <name evidence="8" type="ORF">H5P27_05215</name>
</gene>
<feature type="transmembrane region" description="Helical" evidence="7">
    <location>
        <begin position="91"/>
        <end position="110"/>
    </location>
</feature>
<keyword evidence="6 7" id="KW-0472">Membrane</keyword>
<keyword evidence="3" id="KW-0813">Transport</keyword>
<sequence length="435" mass="45524">MPPLKAGVAAIQQVVAMFVGCITPVLIFSSVVNVEEDARLYMISMALVASGIGTFLQAKRIGGIGSGLLSINGTSFAYVDLLLRAGTEGGIPLACGMALAAVPLQFLLALSLPTLRSIISPLVAGIVVLLIGLDLIPVAGFYIASDLGGDKGWHINAIVAFLVVGTLVFSQLSKRPMVRMSAPLISILLGYVLAASFGIMQWPEFSTEKWIMAPKILPYGLAFKWELLLPFAIIYVVSSIEAIGDLTATASLSGMKTSGLDFWKRIRGGILSDAITSTLASLLNVFPTATFSQNNGVIQLTGVGSRQVGFYVAAILIITGLMPQTGLIFSVMPSPVLGGVTLVLFGMIAVAGLRMIVEAGINQTSMLIVAISLGVAFSIPTQDAYVEKLPDVLAAILSSKVATGGLIAMILSYPLMKRSSAPETEEEEATPASAT</sequence>
<feature type="transmembrane region" description="Helical" evidence="7">
    <location>
        <begin position="61"/>
        <end position="79"/>
    </location>
</feature>
<name>A0A7X1E951_9BACT</name>
<evidence type="ECO:0000256" key="3">
    <source>
        <dbReference type="ARBA" id="ARBA00022448"/>
    </source>
</evidence>
<dbReference type="PROSITE" id="PS01116">
    <property type="entry name" value="XANTH_URACIL_PERMASE"/>
    <property type="match status" value="1"/>
</dbReference>
<evidence type="ECO:0000313" key="8">
    <source>
        <dbReference type="EMBL" id="MBC2605437.1"/>
    </source>
</evidence>
<comment type="subcellular location">
    <subcellularLocation>
        <location evidence="1">Membrane</location>
        <topology evidence="1">Multi-pass membrane protein</topology>
    </subcellularLocation>
</comment>
<dbReference type="AlphaFoldDB" id="A0A7X1E951"/>
<feature type="transmembrane region" description="Helical" evidence="7">
    <location>
        <begin position="122"/>
        <end position="143"/>
    </location>
</feature>
<accession>A0A7X1E951</accession>
<dbReference type="NCBIfam" id="NF037981">
    <property type="entry name" value="NCS2_1"/>
    <property type="match status" value="1"/>
</dbReference>
<dbReference type="Pfam" id="PF00860">
    <property type="entry name" value="Xan_ur_permease"/>
    <property type="match status" value="1"/>
</dbReference>
<dbReference type="NCBIfam" id="TIGR00801">
    <property type="entry name" value="ncs2"/>
    <property type="match status" value="1"/>
</dbReference>
<dbReference type="PANTHER" id="PTHR42810:SF2">
    <property type="entry name" value="PURINE PERMEASE C1399.01C-RELATED"/>
    <property type="match status" value="1"/>
</dbReference>
<feature type="transmembrane region" description="Helical" evidence="7">
    <location>
        <begin position="7"/>
        <end position="32"/>
    </location>
</feature>
<feature type="transmembrane region" description="Helical" evidence="7">
    <location>
        <begin position="184"/>
        <end position="202"/>
    </location>
</feature>
<evidence type="ECO:0000256" key="4">
    <source>
        <dbReference type="ARBA" id="ARBA00022692"/>
    </source>
</evidence>
<organism evidence="8 9">
    <name type="scientific">Pelagicoccus albus</name>
    <dbReference type="NCBI Taxonomy" id="415222"/>
    <lineage>
        <taxon>Bacteria</taxon>
        <taxon>Pseudomonadati</taxon>
        <taxon>Verrucomicrobiota</taxon>
        <taxon>Opitutia</taxon>
        <taxon>Puniceicoccales</taxon>
        <taxon>Pelagicoccaceae</taxon>
        <taxon>Pelagicoccus</taxon>
    </lineage>
</organism>
<evidence type="ECO:0000256" key="7">
    <source>
        <dbReference type="SAM" id="Phobius"/>
    </source>
</evidence>
<evidence type="ECO:0000313" key="9">
    <source>
        <dbReference type="Proteomes" id="UP000526501"/>
    </source>
</evidence>
<keyword evidence="4 7" id="KW-0812">Transmembrane</keyword>
<evidence type="ECO:0000256" key="1">
    <source>
        <dbReference type="ARBA" id="ARBA00004141"/>
    </source>
</evidence>
<feature type="transmembrane region" description="Helical" evidence="7">
    <location>
        <begin position="227"/>
        <end position="248"/>
    </location>
</feature>
<dbReference type="RefSeq" id="WP_185659315.1">
    <property type="nucleotide sequence ID" value="NZ_CAWPOO010000006.1"/>
</dbReference>
<evidence type="ECO:0000256" key="2">
    <source>
        <dbReference type="ARBA" id="ARBA00008821"/>
    </source>
</evidence>
<reference evidence="8 9" key="1">
    <citation type="submission" date="2020-07" db="EMBL/GenBank/DDBJ databases">
        <authorList>
            <person name="Feng X."/>
        </authorList>
    </citation>
    <scope>NUCLEOTIDE SEQUENCE [LARGE SCALE GENOMIC DNA]</scope>
    <source>
        <strain evidence="8 9">JCM23202</strain>
    </source>
</reference>
<dbReference type="InterPro" id="IPR006042">
    <property type="entry name" value="Xan_ur_permease"/>
</dbReference>